<sequence>MSSSTGREKTSELGLVLDRILKFNTDFQEFTDVGKVACRLLTFTDSKCTFQKHPIFKLSQEKSVKLRKHFLNQISDAENLPLVQIVDIQTFTHYGGNLAKVSTLLGYTNTDENCYMMLIVLTHLLPPIAASRCSVKSAIKRLVDFVPNCYACLQGLLVFLQNCYACLQGLRAFLQNCNDCLQGLWAFLQNCNNCLQGLWAFLQNCNDCLQGLREDNTWEPEENLDCPDLIAEYMQKYREKEEKKKEGKRKAPSEGDSEERGTKRKKEEGEKARGFGRGLQPERIIGATDSSGELMFLMKWKNSDEADLVPAKEANVKCPQVVISFYEERLTWHSYPTEEEEKKEEEKKD</sequence>
<dbReference type="AlphaFoldDB" id="A0A6A4SI12"/>
<proteinExistence type="predicted"/>
<comment type="caution">
    <text evidence="5">The sequence shown here is derived from an EMBL/GenBank/DDBJ whole genome shotgun (WGS) entry which is preliminary data.</text>
</comment>
<dbReference type="EMBL" id="VEVO01000013">
    <property type="protein sequence ID" value="KAF0032235.1"/>
    <property type="molecule type" value="Genomic_DNA"/>
</dbReference>
<dbReference type="SUPFAM" id="SSF54160">
    <property type="entry name" value="Chromo domain-like"/>
    <property type="match status" value="2"/>
</dbReference>
<dbReference type="Gene3D" id="2.40.50.40">
    <property type="match status" value="2"/>
</dbReference>
<dbReference type="PANTHER" id="PTHR22812">
    <property type="entry name" value="CHROMOBOX PROTEIN"/>
    <property type="match status" value="1"/>
</dbReference>
<dbReference type="PROSITE" id="PS50013">
    <property type="entry name" value="CHROMO_2"/>
    <property type="match status" value="2"/>
</dbReference>
<dbReference type="Pfam" id="PF01393">
    <property type="entry name" value="Chromo_shadow"/>
    <property type="match status" value="1"/>
</dbReference>
<dbReference type="SMART" id="SM00298">
    <property type="entry name" value="CHROMO"/>
    <property type="match status" value="1"/>
</dbReference>
<comment type="subcellular location">
    <subcellularLocation>
        <location evidence="1">Nucleus</location>
    </subcellularLocation>
</comment>
<dbReference type="SMART" id="SM00300">
    <property type="entry name" value="ChSh"/>
    <property type="match status" value="1"/>
</dbReference>
<organism evidence="5 6">
    <name type="scientific">Scophthalmus maximus</name>
    <name type="common">Turbot</name>
    <name type="synonym">Psetta maxima</name>
    <dbReference type="NCBI Taxonomy" id="52904"/>
    <lineage>
        <taxon>Eukaryota</taxon>
        <taxon>Metazoa</taxon>
        <taxon>Chordata</taxon>
        <taxon>Craniata</taxon>
        <taxon>Vertebrata</taxon>
        <taxon>Euteleostomi</taxon>
        <taxon>Actinopterygii</taxon>
        <taxon>Neopterygii</taxon>
        <taxon>Teleostei</taxon>
        <taxon>Neoteleostei</taxon>
        <taxon>Acanthomorphata</taxon>
        <taxon>Carangaria</taxon>
        <taxon>Pleuronectiformes</taxon>
        <taxon>Pleuronectoidei</taxon>
        <taxon>Scophthalmidae</taxon>
        <taxon>Scophthalmus</taxon>
    </lineage>
</organism>
<dbReference type="FunFam" id="2.40.50.40:FF:000009">
    <property type="entry name" value="chromobox protein homolog 1"/>
    <property type="match status" value="1"/>
</dbReference>
<accession>A0A6A4SI12</accession>
<feature type="domain" description="Chromo" evidence="4">
    <location>
        <begin position="279"/>
        <end position="337"/>
    </location>
</feature>
<feature type="region of interest" description="Disordered" evidence="3">
    <location>
        <begin position="241"/>
        <end position="278"/>
    </location>
</feature>
<evidence type="ECO:0000256" key="2">
    <source>
        <dbReference type="ARBA" id="ARBA00023242"/>
    </source>
</evidence>
<evidence type="ECO:0000256" key="3">
    <source>
        <dbReference type="SAM" id="MobiDB-lite"/>
    </source>
</evidence>
<protein>
    <recommendedName>
        <fullName evidence="4">Chromo domain-containing protein</fullName>
    </recommendedName>
</protein>
<dbReference type="CDD" id="cd18654">
    <property type="entry name" value="CSD_HP1beta_Cbx1"/>
    <property type="match status" value="1"/>
</dbReference>
<dbReference type="InterPro" id="IPR000953">
    <property type="entry name" value="Chromo/chromo_shadow_dom"/>
</dbReference>
<reference evidence="5 6" key="1">
    <citation type="submission" date="2019-06" db="EMBL/GenBank/DDBJ databases">
        <title>Draft genomes of female and male turbot (Scophthalmus maximus).</title>
        <authorList>
            <person name="Xu H."/>
            <person name="Xu X.-W."/>
            <person name="Shao C."/>
            <person name="Chen S."/>
        </authorList>
    </citation>
    <scope>NUCLEOTIDE SEQUENCE [LARGE SCALE GENOMIC DNA]</scope>
    <source>
        <strain evidence="5">Ysfricsl-2016a</strain>
        <tissue evidence="5">Blood</tissue>
    </source>
</reference>
<evidence type="ECO:0000259" key="4">
    <source>
        <dbReference type="PROSITE" id="PS50013"/>
    </source>
</evidence>
<feature type="compositionally biased region" description="Basic and acidic residues" evidence="3">
    <location>
        <begin position="241"/>
        <end position="273"/>
    </location>
</feature>
<dbReference type="InterPro" id="IPR016197">
    <property type="entry name" value="Chromo-like_dom_sf"/>
</dbReference>
<keyword evidence="2" id="KW-0539">Nucleus</keyword>
<evidence type="ECO:0000313" key="6">
    <source>
        <dbReference type="Proteomes" id="UP000438429"/>
    </source>
</evidence>
<evidence type="ECO:0000313" key="5">
    <source>
        <dbReference type="EMBL" id="KAF0032235.1"/>
    </source>
</evidence>
<feature type="domain" description="Chromo" evidence="4">
    <location>
        <begin position="199"/>
        <end position="245"/>
    </location>
</feature>
<dbReference type="InterPro" id="IPR051219">
    <property type="entry name" value="Heterochromatin_chromo-domain"/>
</dbReference>
<dbReference type="InterPro" id="IPR008251">
    <property type="entry name" value="Chromo_shadow_dom"/>
</dbReference>
<dbReference type="Proteomes" id="UP000438429">
    <property type="component" value="Unassembled WGS sequence"/>
</dbReference>
<gene>
    <name evidence="5" type="ORF">F2P81_014525</name>
</gene>
<dbReference type="GO" id="GO:0005634">
    <property type="term" value="C:nucleus"/>
    <property type="evidence" value="ECO:0007669"/>
    <property type="project" value="UniProtKB-SubCell"/>
</dbReference>
<name>A0A6A4SI12_SCOMX</name>
<evidence type="ECO:0000256" key="1">
    <source>
        <dbReference type="ARBA" id="ARBA00004123"/>
    </source>
</evidence>